<evidence type="ECO:0000256" key="5">
    <source>
        <dbReference type="ARBA" id="ARBA00022692"/>
    </source>
</evidence>
<dbReference type="Proteomes" id="UP001596186">
    <property type="component" value="Unassembled WGS sequence"/>
</dbReference>
<dbReference type="EC" id="2.7.8.-" evidence="11"/>
<accession>A0ABW1USA5</accession>
<keyword evidence="7 9" id="KW-0472">Membrane</keyword>
<evidence type="ECO:0000256" key="1">
    <source>
        <dbReference type="ARBA" id="ARBA00004651"/>
    </source>
</evidence>
<comment type="caution">
    <text evidence="11">The sequence shown here is derived from an EMBL/GenBank/DDBJ whole genome shotgun (WGS) entry which is preliminary data.</text>
</comment>
<feature type="transmembrane region" description="Helical" evidence="9">
    <location>
        <begin position="9"/>
        <end position="30"/>
    </location>
</feature>
<reference evidence="12" key="1">
    <citation type="journal article" date="2019" name="Int. J. Syst. Evol. Microbiol.">
        <title>The Global Catalogue of Microorganisms (GCM) 10K type strain sequencing project: providing services to taxonomists for standard genome sequencing and annotation.</title>
        <authorList>
            <consortium name="The Broad Institute Genomics Platform"/>
            <consortium name="The Broad Institute Genome Sequencing Center for Infectious Disease"/>
            <person name="Wu L."/>
            <person name="Ma J."/>
        </authorList>
    </citation>
    <scope>NUCLEOTIDE SEQUENCE [LARGE SCALE GENOMIC DNA]</scope>
    <source>
        <strain evidence="12">CCM 8895</strain>
    </source>
</reference>
<comment type="pathway">
    <text evidence="2">Cell wall biogenesis; lipoteichoic acid biosynthesis.</text>
</comment>
<evidence type="ECO:0000256" key="2">
    <source>
        <dbReference type="ARBA" id="ARBA00004936"/>
    </source>
</evidence>
<evidence type="ECO:0000256" key="6">
    <source>
        <dbReference type="ARBA" id="ARBA00022989"/>
    </source>
</evidence>
<dbReference type="InterPro" id="IPR000917">
    <property type="entry name" value="Sulfatase_N"/>
</dbReference>
<evidence type="ECO:0000256" key="4">
    <source>
        <dbReference type="ARBA" id="ARBA00022475"/>
    </source>
</evidence>
<dbReference type="PIRSF" id="PIRSF005091">
    <property type="entry name" value="Mmb_sulf_HI1246"/>
    <property type="match status" value="1"/>
</dbReference>
<feature type="transmembrane region" description="Helical" evidence="9">
    <location>
        <begin position="70"/>
        <end position="91"/>
    </location>
</feature>
<comment type="subcellular location">
    <subcellularLocation>
        <location evidence="1">Cell membrane</location>
        <topology evidence="1">Multi-pass membrane protein</topology>
    </subcellularLocation>
</comment>
<dbReference type="SUPFAM" id="SSF53649">
    <property type="entry name" value="Alkaline phosphatase-like"/>
    <property type="match status" value="1"/>
</dbReference>
<dbReference type="InterPro" id="IPR012160">
    <property type="entry name" value="LtaS-like"/>
</dbReference>
<organism evidence="11 12">
    <name type="scientific">Companilactobacillus baiquanensis</name>
    <dbReference type="NCBI Taxonomy" id="2486005"/>
    <lineage>
        <taxon>Bacteria</taxon>
        <taxon>Bacillati</taxon>
        <taxon>Bacillota</taxon>
        <taxon>Bacilli</taxon>
        <taxon>Lactobacillales</taxon>
        <taxon>Lactobacillaceae</taxon>
        <taxon>Companilactobacillus</taxon>
    </lineage>
</organism>
<gene>
    <name evidence="11" type="ORF">ACFP1F_00895</name>
</gene>
<feature type="transmembrane region" description="Helical" evidence="9">
    <location>
        <begin position="156"/>
        <end position="174"/>
    </location>
</feature>
<keyword evidence="5 9" id="KW-0812">Transmembrane</keyword>
<evidence type="ECO:0000259" key="10">
    <source>
        <dbReference type="Pfam" id="PF00884"/>
    </source>
</evidence>
<keyword evidence="11" id="KW-0808">Transferase</keyword>
<sequence length="701" mass="79975">MTKKPVTKISLFIFTLVIIFWLKNIFSYYLDFSLGVQGIIQNFILLINPLATITILLSLGLYFRNPKIAYIFMTAVYLIDSIFLYSNVLYYREFTNFISLNTITSSAKAVKSLGPSILNSMKYYDFIYLLDLPIIAIVVGLIIFKKKLDVLRKLNALAWTTFGIMLFSLNLALAEMNRPQLLTRLFDQTYIVKYLGLNSFFVYDSIKTINSDQVRKNATATGIDGPLNFQQANYAMPNSKYFGVARKKNIIVIHLESFQQFLINFKVNDQEVTPFLNSLYSNKNTLSYSNFFHQVGQGKTSDAETMLETGLFGLPEGSFFPQLGPSNTFQAAPAILNQKQGYTSAVFHGNVGSFYSRNKVYPNFGYNYFFDQSSFNSSENSDLGFGLKDKLMFAQSIKYLEQLQQPFYVKYITLTNHYPFDLPIEDNDGFVTTQTNNNVVNNYFLTAHYLDNALKEFFAYLKKSGLYKRSMIVLYGDHYGISNDKNPDLTPLLGYSESQPEFNNAKLQRVPFMIHVDGLKGGIKDTYGGEIDVLPTILHLVGIDTKNYLQLGQDLLSKEHIQIVPFRDGSYMTSEYTVIKKGKKFYNVYSNSTGEQIDLAENPVLSGNIKDWGKQVDQRLSISDKINNQNLLRFYTPDDFKPVDPNDDKYEYKDQLNRLLKTRDDKGNSSTSMYSQNNDNSSTGDYETDAPELKQSDVNGL</sequence>
<dbReference type="InterPro" id="IPR017850">
    <property type="entry name" value="Alkaline_phosphatase_core_sf"/>
</dbReference>
<evidence type="ECO:0000256" key="9">
    <source>
        <dbReference type="SAM" id="Phobius"/>
    </source>
</evidence>
<evidence type="ECO:0000256" key="8">
    <source>
        <dbReference type="SAM" id="MobiDB-lite"/>
    </source>
</evidence>
<dbReference type="EMBL" id="JBHSSN010000002">
    <property type="protein sequence ID" value="MFC6322322.1"/>
    <property type="molecule type" value="Genomic_DNA"/>
</dbReference>
<dbReference type="Gene3D" id="3.30.1120.170">
    <property type="match status" value="1"/>
</dbReference>
<evidence type="ECO:0000313" key="11">
    <source>
        <dbReference type="EMBL" id="MFC6322322.1"/>
    </source>
</evidence>
<proteinExistence type="inferred from homology"/>
<dbReference type="CDD" id="cd16015">
    <property type="entry name" value="LTA_synthase"/>
    <property type="match status" value="1"/>
</dbReference>
<keyword evidence="12" id="KW-1185">Reference proteome</keyword>
<protein>
    <submittedName>
        <fullName evidence="11">LTA synthase family protein</fullName>
        <ecNumber evidence="11">2.7.8.-</ecNumber>
    </submittedName>
</protein>
<name>A0ABW1USA5_9LACO</name>
<feature type="transmembrane region" description="Helical" evidence="9">
    <location>
        <begin position="42"/>
        <end position="63"/>
    </location>
</feature>
<comment type="similarity">
    <text evidence="3">Belongs to the LTA synthase family.</text>
</comment>
<keyword evidence="4" id="KW-1003">Cell membrane</keyword>
<dbReference type="InterPro" id="IPR050448">
    <property type="entry name" value="OpgB/LTA_synthase_biosynth"/>
</dbReference>
<dbReference type="Gene3D" id="3.40.720.10">
    <property type="entry name" value="Alkaline Phosphatase, subunit A"/>
    <property type="match status" value="1"/>
</dbReference>
<keyword evidence="6 9" id="KW-1133">Transmembrane helix</keyword>
<feature type="compositionally biased region" description="Polar residues" evidence="8">
    <location>
        <begin position="668"/>
        <end position="685"/>
    </location>
</feature>
<dbReference type="GO" id="GO:0016740">
    <property type="term" value="F:transferase activity"/>
    <property type="evidence" value="ECO:0007669"/>
    <property type="project" value="UniProtKB-KW"/>
</dbReference>
<evidence type="ECO:0000313" key="12">
    <source>
        <dbReference type="Proteomes" id="UP001596186"/>
    </source>
</evidence>
<dbReference type="RefSeq" id="WP_125591686.1">
    <property type="nucleotide sequence ID" value="NZ_JBHSSN010000002.1"/>
</dbReference>
<feature type="compositionally biased region" description="Basic and acidic residues" evidence="8">
    <location>
        <begin position="658"/>
        <end position="667"/>
    </location>
</feature>
<dbReference type="PANTHER" id="PTHR47371:SF3">
    <property type="entry name" value="PHOSPHOGLYCEROL TRANSFERASE I"/>
    <property type="match status" value="1"/>
</dbReference>
<evidence type="ECO:0000256" key="3">
    <source>
        <dbReference type="ARBA" id="ARBA00009983"/>
    </source>
</evidence>
<feature type="domain" description="Sulfatase N-terminal" evidence="10">
    <location>
        <begin position="248"/>
        <end position="543"/>
    </location>
</feature>
<evidence type="ECO:0000256" key="7">
    <source>
        <dbReference type="ARBA" id="ARBA00023136"/>
    </source>
</evidence>
<feature type="region of interest" description="Disordered" evidence="8">
    <location>
        <begin position="658"/>
        <end position="701"/>
    </location>
</feature>
<dbReference type="Pfam" id="PF00884">
    <property type="entry name" value="Sulfatase"/>
    <property type="match status" value="1"/>
</dbReference>
<feature type="transmembrane region" description="Helical" evidence="9">
    <location>
        <begin position="126"/>
        <end position="144"/>
    </location>
</feature>
<dbReference type="PANTHER" id="PTHR47371">
    <property type="entry name" value="LIPOTEICHOIC ACID SYNTHASE"/>
    <property type="match status" value="1"/>
</dbReference>